<dbReference type="EMBL" id="SWLG01000002">
    <property type="protein sequence ID" value="TLS38596.1"/>
    <property type="molecule type" value="Genomic_DNA"/>
</dbReference>
<dbReference type="OrthoDB" id="1682769at2"/>
<feature type="domain" description="TcaA protein NTF2-like" evidence="1">
    <location>
        <begin position="159"/>
        <end position="268"/>
    </location>
</feature>
<dbReference type="Proteomes" id="UP000308230">
    <property type="component" value="Unassembled WGS sequence"/>
</dbReference>
<name>A0A5R9F8F3_9BACL</name>
<dbReference type="InterPro" id="IPR054528">
    <property type="entry name" value="TcaA_5th"/>
</dbReference>
<dbReference type="RefSeq" id="WP_138123307.1">
    <property type="nucleotide sequence ID" value="NZ_SWLG01000002.1"/>
</dbReference>
<dbReference type="Pfam" id="PF22819">
    <property type="entry name" value="TcaA_5th"/>
    <property type="match status" value="1"/>
</dbReference>
<organism evidence="3 4">
    <name type="scientific">Exobacillus caeni</name>
    <dbReference type="NCBI Taxonomy" id="2574798"/>
    <lineage>
        <taxon>Bacteria</taxon>
        <taxon>Bacillati</taxon>
        <taxon>Bacillota</taxon>
        <taxon>Bacilli</taxon>
        <taxon>Bacillales</taxon>
        <taxon>Guptibacillaceae</taxon>
        <taxon>Exobacillus</taxon>
    </lineage>
</organism>
<comment type="caution">
    <text evidence="3">The sequence shown here is derived from an EMBL/GenBank/DDBJ whole genome shotgun (WGS) entry which is preliminary data.</text>
</comment>
<proteinExistence type="predicted"/>
<dbReference type="Pfam" id="PF22820">
    <property type="entry name" value="TcaA_3rd_4th"/>
    <property type="match status" value="1"/>
</dbReference>
<dbReference type="InterPro" id="IPR054530">
    <property type="entry name" value="TcaA_4th"/>
</dbReference>
<gene>
    <name evidence="3" type="ORF">FCL54_03600</name>
</gene>
<sequence>MIQPTFSIDKISADLKKDEPINLAKAYPGTYSISDVASNLFGQMKVTEEIHISTNNNHTSEIKIAFPGQSYHFETNFPEATLFVNGKSTGKRLEEFSVLGPFPEDQEVSLYAELTSTDGKKLKSEQITQRDDVWGSLYFTFEENAVAAVSTDHSEDGSDDVEQKVLDFRDAYENALNQHNFDLIADYMAPGSFAEEELMEYIKENDGKSYTYDFVENEITETRKVNETTYEISTFEKFIFTNHLGEKTDYEKDKVYTLIKTDSGFKIKFINIKNTDRNKL</sequence>
<evidence type="ECO:0000259" key="1">
    <source>
        <dbReference type="Pfam" id="PF22819"/>
    </source>
</evidence>
<reference evidence="3 4" key="1">
    <citation type="submission" date="2019-04" db="EMBL/GenBank/DDBJ databases">
        <title>Bacillus caeni sp. nov., a bacterium isolated from mangrove sediment.</title>
        <authorList>
            <person name="Huang H."/>
            <person name="Mo K."/>
            <person name="Hu Y."/>
        </authorList>
    </citation>
    <scope>NUCLEOTIDE SEQUENCE [LARGE SCALE GENOMIC DNA]</scope>
    <source>
        <strain evidence="3 4">HB172195</strain>
    </source>
</reference>
<keyword evidence="4" id="KW-1185">Reference proteome</keyword>
<accession>A0A5R9F8F3</accession>
<evidence type="ECO:0000313" key="3">
    <source>
        <dbReference type="EMBL" id="TLS38596.1"/>
    </source>
</evidence>
<evidence type="ECO:0000259" key="2">
    <source>
        <dbReference type="Pfam" id="PF22820"/>
    </source>
</evidence>
<evidence type="ECO:0000313" key="4">
    <source>
        <dbReference type="Proteomes" id="UP000308230"/>
    </source>
</evidence>
<dbReference type="AlphaFoldDB" id="A0A5R9F8F3"/>
<protein>
    <submittedName>
        <fullName evidence="3">Uncharacterized protein</fullName>
    </submittedName>
</protein>
<feature type="domain" description="TcaA 4th" evidence="2">
    <location>
        <begin position="68"/>
        <end position="139"/>
    </location>
</feature>